<evidence type="ECO:0000313" key="2">
    <source>
        <dbReference type="EMBL" id="EAT91464.1"/>
    </source>
</evidence>
<dbReference type="VEuPathDB" id="FungiDB:JI435_018150"/>
<feature type="region of interest" description="Disordered" evidence="1">
    <location>
        <begin position="89"/>
        <end position="113"/>
    </location>
</feature>
<dbReference type="RefSeq" id="XP_001792441.1">
    <property type="nucleotide sequence ID" value="XM_001792389.1"/>
</dbReference>
<name>Q0V2E9_PHANO</name>
<dbReference type="AlphaFoldDB" id="Q0V2E9"/>
<dbReference type="GeneID" id="5969286"/>
<evidence type="ECO:0000256" key="1">
    <source>
        <dbReference type="SAM" id="MobiDB-lite"/>
    </source>
</evidence>
<sequence length="113" mass="12638">MCLHHNDIKSTLTANCQGSFDLSEHSSISVGFFHTRKPEKANTGDGSNVASPRGCQHEERRLYLAEDDYTTYQIKRERGDTKSLCVEIQGASHSTRPRQEEYRTSTVSTSSGI</sequence>
<dbReference type="EMBL" id="CH445326">
    <property type="protein sequence ID" value="EAT91464.1"/>
    <property type="molecule type" value="Genomic_DNA"/>
</dbReference>
<dbReference type="Proteomes" id="UP000001055">
    <property type="component" value="Unassembled WGS sequence"/>
</dbReference>
<dbReference type="InParanoid" id="Q0V2E9"/>
<organism evidence="2 3">
    <name type="scientific">Phaeosphaeria nodorum (strain SN15 / ATCC MYA-4574 / FGSC 10173)</name>
    <name type="common">Glume blotch fungus</name>
    <name type="synonym">Parastagonospora nodorum</name>
    <dbReference type="NCBI Taxonomy" id="321614"/>
    <lineage>
        <taxon>Eukaryota</taxon>
        <taxon>Fungi</taxon>
        <taxon>Dikarya</taxon>
        <taxon>Ascomycota</taxon>
        <taxon>Pezizomycotina</taxon>
        <taxon>Dothideomycetes</taxon>
        <taxon>Pleosporomycetidae</taxon>
        <taxon>Pleosporales</taxon>
        <taxon>Pleosporineae</taxon>
        <taxon>Phaeosphaeriaceae</taxon>
        <taxon>Parastagonospora</taxon>
    </lineage>
</organism>
<dbReference type="KEGG" id="pno:SNOG_01815"/>
<feature type="compositionally biased region" description="Polar residues" evidence="1">
    <location>
        <begin position="104"/>
        <end position="113"/>
    </location>
</feature>
<protein>
    <submittedName>
        <fullName evidence="2">Uncharacterized protein</fullName>
    </submittedName>
</protein>
<evidence type="ECO:0000313" key="3">
    <source>
        <dbReference type="Proteomes" id="UP000001055"/>
    </source>
</evidence>
<dbReference type="HOGENOM" id="CLU_2134404_0_0_1"/>
<accession>Q0V2E9</accession>
<gene>
    <name evidence="2" type="ORF">SNOG_01815</name>
</gene>
<reference evidence="3" key="1">
    <citation type="journal article" date="2007" name="Plant Cell">
        <title>Dothideomycete-plant interactions illuminated by genome sequencing and EST analysis of the wheat pathogen Stagonospora nodorum.</title>
        <authorList>
            <person name="Hane J.K."/>
            <person name="Lowe R.G."/>
            <person name="Solomon P.S."/>
            <person name="Tan K.C."/>
            <person name="Schoch C.L."/>
            <person name="Spatafora J.W."/>
            <person name="Crous P.W."/>
            <person name="Kodira C."/>
            <person name="Birren B.W."/>
            <person name="Galagan J.E."/>
            <person name="Torriani S.F."/>
            <person name="McDonald B.A."/>
            <person name="Oliver R.P."/>
        </authorList>
    </citation>
    <scope>NUCLEOTIDE SEQUENCE [LARGE SCALE GENOMIC DNA]</scope>
    <source>
        <strain evidence="3">SN15 / ATCC MYA-4574 / FGSC 10173</strain>
    </source>
</reference>
<proteinExistence type="predicted"/>